<reference evidence="2" key="1">
    <citation type="submission" date="2020-09" db="EMBL/GenBank/DDBJ databases">
        <title>Whole genome shotgun sequence of Streptomyces cinnamonensis NBRC 15873.</title>
        <authorList>
            <person name="Komaki H."/>
            <person name="Tamura T."/>
        </authorList>
    </citation>
    <scope>NUCLEOTIDE SEQUENCE [LARGE SCALE GENOMIC DNA]</scope>
    <source>
        <strain evidence="2">NBRC 15873</strain>
    </source>
</reference>
<evidence type="ECO:0000313" key="1">
    <source>
        <dbReference type="EMBL" id="GHI13984.1"/>
    </source>
</evidence>
<evidence type="ECO:0008006" key="3">
    <source>
        <dbReference type="Google" id="ProtNLM"/>
    </source>
</evidence>
<accession>A0ABQ3NMM7</accession>
<gene>
    <name evidence="1" type="ORF">Scinn_34470</name>
</gene>
<name>A0ABQ3NMM7_STRVG</name>
<evidence type="ECO:0000313" key="2">
    <source>
        <dbReference type="Proteomes" id="UP000660554"/>
    </source>
</evidence>
<organism evidence="1 2">
    <name type="scientific">Streptomyces virginiae</name>
    <name type="common">Streptomyces cinnamonensis</name>
    <dbReference type="NCBI Taxonomy" id="1961"/>
    <lineage>
        <taxon>Bacteria</taxon>
        <taxon>Bacillati</taxon>
        <taxon>Actinomycetota</taxon>
        <taxon>Actinomycetes</taxon>
        <taxon>Kitasatosporales</taxon>
        <taxon>Streptomycetaceae</taxon>
        <taxon>Streptomyces</taxon>
    </lineage>
</organism>
<sequence>MTGMRVLRIASQVEAASLALLLANLVTVHTEAVASLGGPVHGTAYLIVILTVRRASPQPAARSRAWIPGVGGLLALRQLRRPRP</sequence>
<proteinExistence type="predicted"/>
<keyword evidence="2" id="KW-1185">Reference proteome</keyword>
<dbReference type="Proteomes" id="UP000660554">
    <property type="component" value="Unassembled WGS sequence"/>
</dbReference>
<dbReference type="EMBL" id="BNDV01000008">
    <property type="protein sequence ID" value="GHI13984.1"/>
    <property type="molecule type" value="Genomic_DNA"/>
</dbReference>
<comment type="caution">
    <text evidence="1">The sequence shown here is derived from an EMBL/GenBank/DDBJ whole genome shotgun (WGS) entry which is preliminary data.</text>
</comment>
<protein>
    <recommendedName>
        <fullName evidence="3">DUF3817 domain-containing protein</fullName>
    </recommendedName>
</protein>